<keyword evidence="2" id="KW-1185">Reference proteome</keyword>
<accession>A0ACB1B0K5</accession>
<comment type="caution">
    <text evidence="1">The sequence shown here is derived from an EMBL/GenBank/DDBJ whole genome shotgun (WGS) entry which is preliminary data.</text>
</comment>
<gene>
    <name evidence="1" type="ORF">MENTE1834_LOCUS44398</name>
</gene>
<dbReference type="EMBL" id="CAVMJV010000135">
    <property type="protein sequence ID" value="CAK5110264.1"/>
    <property type="molecule type" value="Genomic_DNA"/>
</dbReference>
<evidence type="ECO:0000313" key="2">
    <source>
        <dbReference type="Proteomes" id="UP001497535"/>
    </source>
</evidence>
<organism evidence="1 2">
    <name type="scientific">Meloidogyne enterolobii</name>
    <name type="common">Root-knot nematode worm</name>
    <name type="synonym">Meloidogyne mayaguensis</name>
    <dbReference type="NCBI Taxonomy" id="390850"/>
    <lineage>
        <taxon>Eukaryota</taxon>
        <taxon>Metazoa</taxon>
        <taxon>Ecdysozoa</taxon>
        <taxon>Nematoda</taxon>
        <taxon>Chromadorea</taxon>
        <taxon>Rhabditida</taxon>
        <taxon>Tylenchina</taxon>
        <taxon>Tylenchomorpha</taxon>
        <taxon>Tylenchoidea</taxon>
        <taxon>Meloidogynidae</taxon>
        <taxon>Meloidogyninae</taxon>
        <taxon>Meloidogyne</taxon>
    </lineage>
</organism>
<reference evidence="1" key="1">
    <citation type="submission" date="2023-11" db="EMBL/GenBank/DDBJ databases">
        <authorList>
            <person name="Poullet M."/>
        </authorList>
    </citation>
    <scope>NUCLEOTIDE SEQUENCE</scope>
    <source>
        <strain evidence="1">E1834</strain>
    </source>
</reference>
<sequence length="57" mass="6706">MLKNFFKKVWIFTQFSEKNADLVSRSEICFSGLDFSSRVRSQSRVSVDSDYRASLKY</sequence>
<protein>
    <submittedName>
        <fullName evidence="1">Uncharacterized protein</fullName>
    </submittedName>
</protein>
<proteinExistence type="predicted"/>
<name>A0ACB1B0K5_MELEN</name>
<dbReference type="Proteomes" id="UP001497535">
    <property type="component" value="Unassembled WGS sequence"/>
</dbReference>
<evidence type="ECO:0000313" key="1">
    <source>
        <dbReference type="EMBL" id="CAK5110264.1"/>
    </source>
</evidence>